<proteinExistence type="predicted"/>
<dbReference type="InterPro" id="IPR024463">
    <property type="entry name" value="Transposase_TnpC_homeodom"/>
</dbReference>
<evidence type="ECO:0000259" key="4">
    <source>
        <dbReference type="Pfam" id="PF13007"/>
    </source>
</evidence>
<feature type="domain" description="Transposase IS66 central" evidence="2">
    <location>
        <begin position="204"/>
        <end position="506"/>
    </location>
</feature>
<keyword evidence="1" id="KW-0175">Coiled coil</keyword>
<dbReference type="NCBIfam" id="NF033517">
    <property type="entry name" value="transpos_IS66"/>
    <property type="match status" value="1"/>
</dbReference>
<gene>
    <name evidence="6" type="ordered locus">Caul_5388</name>
</gene>
<evidence type="ECO:0000259" key="3">
    <source>
        <dbReference type="Pfam" id="PF13005"/>
    </source>
</evidence>
<feature type="domain" description="Transposase IS66 C-terminal" evidence="5">
    <location>
        <begin position="513"/>
        <end position="550"/>
    </location>
</feature>
<dbReference type="KEGG" id="cak:Caul_5388"/>
<dbReference type="InterPro" id="IPR004291">
    <property type="entry name" value="Transposase_IS66_central"/>
</dbReference>
<protein>
    <submittedName>
        <fullName evidence="6">Transposase IS66</fullName>
    </submittedName>
</protein>
<organism evidence="6">
    <name type="scientific">Caulobacter sp. (strain K31)</name>
    <dbReference type="NCBI Taxonomy" id="366602"/>
    <lineage>
        <taxon>Bacteria</taxon>
        <taxon>Pseudomonadati</taxon>
        <taxon>Pseudomonadota</taxon>
        <taxon>Alphaproteobacteria</taxon>
        <taxon>Caulobacterales</taxon>
        <taxon>Caulobacteraceae</taxon>
        <taxon>Caulobacter</taxon>
    </lineage>
</organism>
<dbReference type="PANTHER" id="PTHR33678:SF1">
    <property type="entry name" value="BLL1576 PROTEIN"/>
    <property type="match status" value="1"/>
</dbReference>
<dbReference type="InterPro" id="IPR039552">
    <property type="entry name" value="IS66_C"/>
</dbReference>
<dbReference type="EMBL" id="CP000929">
    <property type="protein sequence ID" value="ABZ74505.1"/>
    <property type="molecule type" value="Genomic_DNA"/>
</dbReference>
<dbReference type="OrthoDB" id="9800877at2"/>
<geneLocation type="plasmid" evidence="6">
    <name>pCAUL02</name>
</geneLocation>
<accession>B0T9V6</accession>
<name>B0T9V6_CAUSK</name>
<reference evidence="6" key="1">
    <citation type="submission" date="2008-01" db="EMBL/GenBank/DDBJ databases">
        <title>Complete sequence of plasmid2 pCAUL02 of Caulobacter sp. K31.</title>
        <authorList>
            <consortium name="US DOE Joint Genome Institute"/>
            <person name="Copeland A."/>
            <person name="Lucas S."/>
            <person name="Lapidus A."/>
            <person name="Barry K."/>
            <person name="Glavina del Rio T."/>
            <person name="Dalin E."/>
            <person name="Tice H."/>
            <person name="Pitluck S."/>
            <person name="Bruce D."/>
            <person name="Goodwin L."/>
            <person name="Thompson L.S."/>
            <person name="Brettin T."/>
            <person name="Detter J.C."/>
            <person name="Han C."/>
            <person name="Schmutz J."/>
            <person name="Larimer F."/>
            <person name="Land M."/>
            <person name="Hauser L."/>
            <person name="Kyrpides N."/>
            <person name="Kim E."/>
            <person name="Stephens C."/>
            <person name="Richardson P."/>
        </authorList>
    </citation>
    <scope>NUCLEOTIDE SEQUENCE [LARGE SCALE GENOMIC DNA]</scope>
    <source>
        <strain evidence="6">K31</strain>
        <plasmid evidence="6">pCAUL02</plasmid>
    </source>
</reference>
<dbReference type="Pfam" id="PF03050">
    <property type="entry name" value="DDE_Tnp_IS66"/>
    <property type="match status" value="1"/>
</dbReference>
<evidence type="ECO:0000259" key="5">
    <source>
        <dbReference type="Pfam" id="PF13817"/>
    </source>
</evidence>
<evidence type="ECO:0000256" key="1">
    <source>
        <dbReference type="SAM" id="Coils"/>
    </source>
</evidence>
<dbReference type="Pfam" id="PF13817">
    <property type="entry name" value="DDE_Tnp_IS66_C"/>
    <property type="match status" value="1"/>
</dbReference>
<dbReference type="HOGENOM" id="CLU_023034_0_1_5"/>
<dbReference type="InterPro" id="IPR052344">
    <property type="entry name" value="Transposase-related"/>
</dbReference>
<feature type="coiled-coil region" evidence="1">
    <location>
        <begin position="12"/>
        <end position="107"/>
    </location>
</feature>
<dbReference type="AlphaFoldDB" id="B0T9V6"/>
<evidence type="ECO:0000259" key="2">
    <source>
        <dbReference type="Pfam" id="PF03050"/>
    </source>
</evidence>
<dbReference type="Pfam" id="PF13007">
    <property type="entry name" value="LZ_Tnp_IS66"/>
    <property type="match status" value="1"/>
</dbReference>
<feature type="domain" description="Transposase TnpC homeodomain" evidence="4">
    <location>
        <begin position="63"/>
        <end position="140"/>
    </location>
</feature>
<dbReference type="Pfam" id="PF13005">
    <property type="entry name" value="zf-IS66"/>
    <property type="match status" value="1"/>
</dbReference>
<evidence type="ECO:0000313" key="6">
    <source>
        <dbReference type="EMBL" id="ABZ74505.1"/>
    </source>
</evidence>
<dbReference type="eggNOG" id="COG4372">
    <property type="taxonomic scope" value="Bacteria"/>
</dbReference>
<keyword evidence="6" id="KW-0614">Plasmid</keyword>
<feature type="domain" description="Transposase IS66 zinc-finger binding" evidence="3">
    <location>
        <begin position="145"/>
        <end position="190"/>
    </location>
</feature>
<sequence length="562" mass="61673">MDADLAALPDDIEALKAALLVARAEVAQAQDVAARAQAEASRAQAEAAEAKARVSDDQALIAHLKLQIQKLNRERFGPSSERTARLLDQLELQLEELEASATEDELAAEMAAARTTTVAAFSRKRPSRQPFPEHLPRERVIVPGPTACACCGGLRLSKLGEDVTETLEVVPRSWKVIAHVREKFSCRDCEAIGQAPAPFHVIARGWAGPSLLAMILFEKFGQHQPLNRQADRYAREGVPLSLSTLADQVGACTAVLAPLFQRLEAHVLAAERLHGDDTTVPVLAKGKTDTARLWVYVRDDKPFAGSAPPGAVFYYSRDRGGEHPQAHLSGYAGLFQADAYGGYGKLYEPGRNPGPILEAACWAHARRPFFVLADLEQNARRKARGAAPAVISPIALEMVQRIDALFEIERGISGQDADRRLAVRQALSAPLVAEMEIWMREQRAKLSRGHDLARAFDYMLKRWAAFTRFLDDGRVCLSNNAAERALRGVAMGRKSWLFCGSDRGGQRAAVMYSLIVTAKLNDIDPQAWLADVLARIAEHPSQQLDELLPWNWQPLATADRAA</sequence>
<dbReference type="InterPro" id="IPR024474">
    <property type="entry name" value="Znf_dom_IS66"/>
</dbReference>
<dbReference type="PANTHER" id="PTHR33678">
    <property type="entry name" value="BLL1576 PROTEIN"/>
    <property type="match status" value="1"/>
</dbReference>